<name>A0ABV7AGV7_9RHOB</name>
<reference evidence="3" key="1">
    <citation type="journal article" date="2019" name="Int. J. Syst. Evol. Microbiol.">
        <title>The Global Catalogue of Microorganisms (GCM) 10K type strain sequencing project: providing services to taxonomists for standard genome sequencing and annotation.</title>
        <authorList>
            <consortium name="The Broad Institute Genomics Platform"/>
            <consortium name="The Broad Institute Genome Sequencing Center for Infectious Disease"/>
            <person name="Wu L."/>
            <person name="Ma J."/>
        </authorList>
    </citation>
    <scope>NUCLEOTIDE SEQUENCE [LARGE SCALE GENOMIC DNA]</scope>
    <source>
        <strain evidence="3">KCTC 62192</strain>
    </source>
</reference>
<feature type="chain" id="PRO_5045179931" evidence="1">
    <location>
        <begin position="26"/>
        <end position="154"/>
    </location>
</feature>
<accession>A0ABV7AGV7</accession>
<evidence type="ECO:0000313" key="3">
    <source>
        <dbReference type="Proteomes" id="UP001595443"/>
    </source>
</evidence>
<keyword evidence="1" id="KW-0732">Signal</keyword>
<evidence type="ECO:0000313" key="2">
    <source>
        <dbReference type="EMBL" id="MFC2968604.1"/>
    </source>
</evidence>
<sequence>MFVTRRSALVLAASLPLPWLLPARAEARAPSVCAPEGLALDGRDPVSYFADGQPEPGARDYALKWHGALWLFTSIASMERFEMTPHAFAPRYGGYCAMSMAQGVLADGNPDIWEIHGGRLYLLSSRADREEWDGDVADYIVAADKHWPALLAQG</sequence>
<dbReference type="EMBL" id="JBHRSK010000007">
    <property type="protein sequence ID" value="MFC2968604.1"/>
    <property type="molecule type" value="Genomic_DNA"/>
</dbReference>
<organism evidence="2 3">
    <name type="scientific">Acidimangrovimonas pyrenivorans</name>
    <dbReference type="NCBI Taxonomy" id="2030798"/>
    <lineage>
        <taxon>Bacteria</taxon>
        <taxon>Pseudomonadati</taxon>
        <taxon>Pseudomonadota</taxon>
        <taxon>Alphaproteobacteria</taxon>
        <taxon>Rhodobacterales</taxon>
        <taxon>Paracoccaceae</taxon>
        <taxon>Acidimangrovimonas</taxon>
    </lineage>
</organism>
<proteinExistence type="predicted"/>
<comment type="caution">
    <text evidence="2">The sequence shown here is derived from an EMBL/GenBank/DDBJ whole genome shotgun (WGS) entry which is preliminary data.</text>
</comment>
<keyword evidence="3" id="KW-1185">Reference proteome</keyword>
<dbReference type="RefSeq" id="WP_377833302.1">
    <property type="nucleotide sequence ID" value="NZ_JBHRSK010000007.1"/>
</dbReference>
<gene>
    <name evidence="2" type="ORF">ACFOES_10910</name>
</gene>
<evidence type="ECO:0000256" key="1">
    <source>
        <dbReference type="SAM" id="SignalP"/>
    </source>
</evidence>
<dbReference type="NCBIfam" id="NF041384">
    <property type="entry name" value="YHS_seleno_dom"/>
    <property type="match status" value="1"/>
</dbReference>
<feature type="signal peptide" evidence="1">
    <location>
        <begin position="1"/>
        <end position="25"/>
    </location>
</feature>
<protein>
    <submittedName>
        <fullName evidence="2">YHS domain-containing (Seleno)protein</fullName>
    </submittedName>
</protein>
<dbReference type="Proteomes" id="UP001595443">
    <property type="component" value="Unassembled WGS sequence"/>
</dbReference>